<evidence type="ECO:0000256" key="2">
    <source>
        <dbReference type="PROSITE-ProRule" id="PRU00497"/>
    </source>
</evidence>
<keyword evidence="1 2" id="KW-0193">Cuticle</keyword>
<dbReference type="Pfam" id="PF00379">
    <property type="entry name" value="Chitin_bind_4"/>
    <property type="match status" value="1"/>
</dbReference>
<evidence type="ECO:0000256" key="1">
    <source>
        <dbReference type="ARBA" id="ARBA00022460"/>
    </source>
</evidence>
<dbReference type="InterPro" id="IPR000618">
    <property type="entry name" value="Insect_cuticle"/>
</dbReference>
<evidence type="ECO:0000313" key="4">
    <source>
        <dbReference type="RefSeq" id="XP_013773235.1"/>
    </source>
</evidence>
<dbReference type="GeneID" id="106458287"/>
<reference evidence="4" key="1">
    <citation type="submission" date="2025-08" db="UniProtKB">
        <authorList>
            <consortium name="RefSeq"/>
        </authorList>
    </citation>
    <scope>IDENTIFICATION</scope>
    <source>
        <tissue evidence="4">Muscle</tissue>
    </source>
</reference>
<evidence type="ECO:0000313" key="3">
    <source>
        <dbReference type="Proteomes" id="UP000694941"/>
    </source>
</evidence>
<dbReference type="PANTHER" id="PTHR10380:SF173">
    <property type="entry name" value="CUTICULAR PROTEIN 47EF, ISOFORM C-RELATED"/>
    <property type="match status" value="1"/>
</dbReference>
<dbReference type="Proteomes" id="UP000694941">
    <property type="component" value="Unplaced"/>
</dbReference>
<keyword evidence="3" id="KW-1185">Reference proteome</keyword>
<dbReference type="InterPro" id="IPR050468">
    <property type="entry name" value="Cuticle_Struct_Prot"/>
</dbReference>
<organism evidence="3 4">
    <name type="scientific">Limulus polyphemus</name>
    <name type="common">Atlantic horseshoe crab</name>
    <dbReference type="NCBI Taxonomy" id="6850"/>
    <lineage>
        <taxon>Eukaryota</taxon>
        <taxon>Metazoa</taxon>
        <taxon>Ecdysozoa</taxon>
        <taxon>Arthropoda</taxon>
        <taxon>Chelicerata</taxon>
        <taxon>Merostomata</taxon>
        <taxon>Xiphosura</taxon>
        <taxon>Limulidae</taxon>
        <taxon>Limulus</taxon>
    </lineage>
</organism>
<accession>A0ABM1B236</accession>
<sequence>MTGIFLGNIGVHFNQIVIVCLVVAAVNATILPVNYGYAPAVKVVAPVYHAPTYAPKVVEKPQPYDFNYEIQTDDAGSLWQRESGDDYGNKQGSFGYRDANGVYRQVEYVADEAGFRPVIKTNEPGTANANPADVQITAEESPVKYEAPVKAYTQPKVVKIHAPVYHQPAVYAAHVPVYHKPAVYAAHVPVYHKPAVHAVVHAAPYGYSH</sequence>
<protein>
    <submittedName>
        <fullName evidence="4">Cuticle protein 16.8-like</fullName>
    </submittedName>
</protein>
<proteinExistence type="predicted"/>
<name>A0ABM1B236_LIMPO</name>
<dbReference type="PANTHER" id="PTHR10380">
    <property type="entry name" value="CUTICLE PROTEIN"/>
    <property type="match status" value="1"/>
</dbReference>
<dbReference type="InterPro" id="IPR031311">
    <property type="entry name" value="CHIT_BIND_RR_consensus"/>
</dbReference>
<dbReference type="RefSeq" id="XP_013773235.1">
    <property type="nucleotide sequence ID" value="XM_013917781.1"/>
</dbReference>
<dbReference type="PROSITE" id="PS00233">
    <property type="entry name" value="CHIT_BIND_RR_1"/>
    <property type="match status" value="1"/>
</dbReference>
<gene>
    <name evidence="4" type="primary">LOC106458287</name>
</gene>
<dbReference type="PROSITE" id="PS51155">
    <property type="entry name" value="CHIT_BIND_RR_2"/>
    <property type="match status" value="1"/>
</dbReference>